<dbReference type="Gene3D" id="3.40.50.2000">
    <property type="entry name" value="Glycogen Phosphorylase B"/>
    <property type="match status" value="1"/>
</dbReference>
<dbReference type="OrthoDB" id="9769600at2"/>
<sequence>MFTKHYTYVTGTVREGGSSRALAFLNITAKLGVKQIIFANRSRLGRLFEGFKLFISLLFLKNEVILIHYSVFPSIFSQHVVSNALFSYFIKILLRFCGLRNVVYIEVNDLPYEQALDLELPKNKMNVFDRNIFTQKDLYFIFASVEMARYAEIKYSIKKSKVSYLINGANMPLENEVSTWFSHDGFGLAFVYAGTLNRGRQIEDMIREFIGTNHSLILLGVGGSWIKSEYNQNENIFYLGSYPEKKAQNIVRQCDVGLIPYDENRFYYNICYPTKASFYAASGLPILSTPLKELKNHFTEETAFFAPLSEWGSLLSDPNLPIKAKVMASTVLDKTSQNFYWDNLWDIWLDENMSVSD</sequence>
<evidence type="ECO:0000313" key="1">
    <source>
        <dbReference type="EMBL" id="SDO28910.1"/>
    </source>
</evidence>
<accession>A0A1H0ICC1</accession>
<dbReference type="AlphaFoldDB" id="A0A1H0ICC1"/>
<dbReference type="STRING" id="416873.SAMN04487951_11938"/>
<dbReference type="GO" id="GO:0016740">
    <property type="term" value="F:transferase activity"/>
    <property type="evidence" value="ECO:0007669"/>
    <property type="project" value="UniProtKB-KW"/>
</dbReference>
<evidence type="ECO:0000313" key="2">
    <source>
        <dbReference type="Proteomes" id="UP000199677"/>
    </source>
</evidence>
<dbReference type="Proteomes" id="UP000199677">
    <property type="component" value="Unassembled WGS sequence"/>
</dbReference>
<proteinExistence type="predicted"/>
<dbReference type="RefSeq" id="WP_089707866.1">
    <property type="nucleotide sequence ID" value="NZ_FNII01000019.1"/>
</dbReference>
<keyword evidence="2" id="KW-1185">Reference proteome</keyword>
<dbReference type="SUPFAM" id="SSF53756">
    <property type="entry name" value="UDP-Glycosyltransferase/glycogen phosphorylase"/>
    <property type="match status" value="1"/>
</dbReference>
<dbReference type="EMBL" id="FNII01000019">
    <property type="protein sequence ID" value="SDO28910.1"/>
    <property type="molecule type" value="Genomic_DNA"/>
</dbReference>
<gene>
    <name evidence="1" type="ORF">SAMN04487951_11938</name>
</gene>
<keyword evidence="1" id="KW-0808">Transferase</keyword>
<reference evidence="2" key="1">
    <citation type="submission" date="2016-10" db="EMBL/GenBank/DDBJ databases">
        <authorList>
            <person name="Varghese N."/>
            <person name="Submissions S."/>
        </authorList>
    </citation>
    <scope>NUCLEOTIDE SEQUENCE [LARGE SCALE GENOMIC DNA]</scope>
    <source>
        <strain evidence="2">CGMCC 1.6494</strain>
    </source>
</reference>
<protein>
    <submittedName>
        <fullName evidence="1">Glycosyltransferase involved in cell wall bisynthesis</fullName>
    </submittedName>
</protein>
<organism evidence="1 2">
    <name type="scientific">Vreelandella arcis</name>
    <dbReference type="NCBI Taxonomy" id="416873"/>
    <lineage>
        <taxon>Bacteria</taxon>
        <taxon>Pseudomonadati</taxon>
        <taxon>Pseudomonadota</taxon>
        <taxon>Gammaproteobacteria</taxon>
        <taxon>Oceanospirillales</taxon>
        <taxon>Halomonadaceae</taxon>
        <taxon>Vreelandella</taxon>
    </lineage>
</organism>
<name>A0A1H0ICC1_9GAMM</name>